<dbReference type="InterPro" id="IPR050908">
    <property type="entry name" value="SmbC-like"/>
</dbReference>
<name>A0A9E8SDR0_9FLAO</name>
<dbReference type="AlphaFoldDB" id="A0A9E8SDR0"/>
<dbReference type="InterPro" id="IPR029442">
    <property type="entry name" value="GyrI-like"/>
</dbReference>
<dbReference type="KEGG" id="lnu:N7U66_19815"/>
<dbReference type="EMBL" id="CP113088">
    <property type="protein sequence ID" value="WAC02027.1"/>
    <property type="molecule type" value="Genomic_DNA"/>
</dbReference>
<protein>
    <submittedName>
        <fullName evidence="2">GyrI-like domain-containing protein</fullName>
    </submittedName>
</protein>
<dbReference type="Proteomes" id="UP001164705">
    <property type="component" value="Chromosome"/>
</dbReference>
<dbReference type="Gene3D" id="3.20.80.10">
    <property type="entry name" value="Regulatory factor, effector binding domain"/>
    <property type="match status" value="1"/>
</dbReference>
<accession>A0A9E8SDR0</accession>
<evidence type="ECO:0000313" key="2">
    <source>
        <dbReference type="EMBL" id="WAC02027.1"/>
    </source>
</evidence>
<reference evidence="2" key="1">
    <citation type="submission" date="2022-11" db="EMBL/GenBank/DDBJ databases">
        <title>Lacinutrix neustonica HL-RS19T sp. nov., isolated from the surface microlayer sample of brackish Lake Shihwa.</title>
        <authorList>
            <person name="Choi J.Y."/>
            <person name="Hwang C.Y."/>
        </authorList>
    </citation>
    <scope>NUCLEOTIDE SEQUENCE</scope>
    <source>
        <strain evidence="2">HL-RS19</strain>
    </source>
</reference>
<dbReference type="PANTHER" id="PTHR40055:SF1">
    <property type="entry name" value="TRANSCRIPTIONAL REGULATOR YGIV-RELATED"/>
    <property type="match status" value="1"/>
</dbReference>
<dbReference type="Pfam" id="PF06445">
    <property type="entry name" value="GyrI-like"/>
    <property type="match status" value="1"/>
</dbReference>
<keyword evidence="3" id="KW-1185">Reference proteome</keyword>
<evidence type="ECO:0000313" key="3">
    <source>
        <dbReference type="Proteomes" id="UP001164705"/>
    </source>
</evidence>
<feature type="domain" description="GyrI-like small molecule binding" evidence="1">
    <location>
        <begin position="5"/>
        <end position="71"/>
    </location>
</feature>
<organism evidence="2 3">
    <name type="scientific">Lacinutrix neustonica</name>
    <dbReference type="NCBI Taxonomy" id="2980107"/>
    <lineage>
        <taxon>Bacteria</taxon>
        <taxon>Pseudomonadati</taxon>
        <taxon>Bacteroidota</taxon>
        <taxon>Flavobacteriia</taxon>
        <taxon>Flavobacteriales</taxon>
        <taxon>Flavobacteriaceae</taxon>
        <taxon>Lacinutrix</taxon>
    </lineage>
</organism>
<dbReference type="SUPFAM" id="SSF55136">
    <property type="entry name" value="Probable bacterial effector-binding domain"/>
    <property type="match status" value="1"/>
</dbReference>
<dbReference type="RefSeq" id="WP_267676625.1">
    <property type="nucleotide sequence ID" value="NZ_CP113088.1"/>
</dbReference>
<sequence length="73" mass="8750">MTCYNLQGGLYAVFRYKGLVQDFSKLLQYIFTEWMPKSQYTLDHRAHFQVLGEHYKKDSPDSQEDVYIPIRLK</sequence>
<dbReference type="PANTHER" id="PTHR40055">
    <property type="entry name" value="TRANSCRIPTIONAL REGULATOR YGIV-RELATED"/>
    <property type="match status" value="1"/>
</dbReference>
<proteinExistence type="predicted"/>
<evidence type="ECO:0000259" key="1">
    <source>
        <dbReference type="Pfam" id="PF06445"/>
    </source>
</evidence>
<dbReference type="InterPro" id="IPR011256">
    <property type="entry name" value="Reg_factor_effector_dom_sf"/>
</dbReference>
<gene>
    <name evidence="2" type="ORF">N7U66_19815</name>
</gene>